<evidence type="ECO:0000259" key="2">
    <source>
        <dbReference type="Pfam" id="PF05651"/>
    </source>
</evidence>
<evidence type="ECO:0000313" key="7">
    <source>
        <dbReference type="Proteomes" id="UP000218676"/>
    </source>
</evidence>
<dbReference type="EMBL" id="CP061854">
    <property type="protein sequence ID" value="QOD56892.1"/>
    <property type="molecule type" value="Genomic_DNA"/>
</dbReference>
<dbReference type="Pfam" id="PF13556">
    <property type="entry name" value="HTH_30"/>
    <property type="match status" value="1"/>
</dbReference>
<sequence length="385" mass="43797">MQLNATIARQIVERTMKIIHHSVNVMDEHGRIIGSGDPSRLAQRHEGAILALNDNRVVEIDAPTAIQLKGIKPGINLPILFKQHVIGVVGISGQPDEVRNYGELVKMTAELIVEQAALMSQIQWNKRHREELVLQLIQQTELNEEQLLTIAERLELDLNQPRIAALVKVVPQAGKQLSLEHLQHLVHLIEYPERDNLVGIASVSRNEVVVLKPIKLDSDHKGWSRDLEQKRVDKLIRRIAKEGNFTIRIALGDYFAGLNGLAKSFMTAKATMETADFSHNSNQVLFYQDNILPVLLSGLKDDTWRYQQLSAPLELLEKHDPRGTLLKTLKVYFDQNCDLAQTCQTLHIHRNTLRYRLEKIEQETKLNFNNIADKTRLYLATLSQA</sequence>
<dbReference type="Pfam" id="PF05651">
    <property type="entry name" value="Diacid_rec"/>
    <property type="match status" value="1"/>
</dbReference>
<reference evidence="5" key="1">
    <citation type="journal article" date="2017" name="Genome Announc.">
        <title>Whole-Genome Sequence of Photobacterium damselae subsp. piscicida Strain 91-197, Isolated from Hybrid Striped Bass (Morone sp.) in the United States.</title>
        <authorList>
            <person name="Teru Y."/>
            <person name="Hikima J."/>
            <person name="Kono T."/>
            <person name="Sakai M."/>
            <person name="Takano T."/>
            <person name="Hawke J.P."/>
            <person name="Takeyama H."/>
            <person name="Aoki T."/>
        </authorList>
    </citation>
    <scope>NUCLEOTIDE SEQUENCE</scope>
    <source>
        <strain evidence="5">91-197</strain>
    </source>
</reference>
<comment type="similarity">
    <text evidence="1">Belongs to the CdaR family.</text>
</comment>
<dbReference type="Pfam" id="PF17853">
    <property type="entry name" value="GGDEF_2"/>
    <property type="match status" value="1"/>
</dbReference>
<dbReference type="InterPro" id="IPR051448">
    <property type="entry name" value="CdaR-like_regulators"/>
</dbReference>
<dbReference type="RefSeq" id="WP_086957258.1">
    <property type="nucleotide sequence ID" value="NZ_AP018045.1"/>
</dbReference>
<feature type="domain" description="Putative sugar diacid recognition" evidence="2">
    <location>
        <begin position="3"/>
        <end position="136"/>
    </location>
</feature>
<dbReference type="Gene3D" id="1.10.10.2840">
    <property type="entry name" value="PucR C-terminal helix-turn-helix domain"/>
    <property type="match status" value="1"/>
</dbReference>
<reference evidence="7" key="2">
    <citation type="submission" date="2017-05" db="EMBL/GenBank/DDBJ databases">
        <title>Whole genome sequence of fish pathogenic bacteria, Photobacterium damselae subsp. piscicida, strain 91-197, isolated from hybrid striped bass (Morone sp.) in USA.</title>
        <authorList>
            <person name="Teru Y."/>
            <person name="Hikima J."/>
            <person name="Kono T."/>
            <person name="Sakai M."/>
            <person name="Takano T."/>
            <person name="Hawke J.P."/>
            <person name="Takeyama H."/>
            <person name="Aoki T."/>
        </authorList>
    </citation>
    <scope>NUCLEOTIDE SEQUENCE [LARGE SCALE GENOMIC DNA]</scope>
    <source>
        <strain evidence="7">91-197</strain>
    </source>
</reference>
<evidence type="ECO:0000256" key="1">
    <source>
        <dbReference type="ARBA" id="ARBA00006754"/>
    </source>
</evidence>
<gene>
    <name evidence="6" type="ORF">IC627_02110</name>
    <name evidence="5" type="ORF">PDPUS_1_02820</name>
</gene>
<dbReference type="InterPro" id="IPR042070">
    <property type="entry name" value="PucR_C-HTH_sf"/>
</dbReference>
<dbReference type="InterPro" id="IPR025736">
    <property type="entry name" value="PucR_C-HTH_dom"/>
</dbReference>
<dbReference type="AlphaFoldDB" id="A0A1V1V6B8"/>
<proteinExistence type="inferred from homology"/>
<dbReference type="InterPro" id="IPR008599">
    <property type="entry name" value="Diacid_rec"/>
</dbReference>
<name>A0A1V1V6B8_PHODP</name>
<reference evidence="6 8" key="3">
    <citation type="submission" date="2020-09" db="EMBL/GenBank/DDBJ databases">
        <title>Complete, closed and curated genome sequences of Photobacterium damselae subsp. piscicida isolates from Australia indicate localised evolution and additional plasmid-borne pathogenicity mechanisms.</title>
        <authorList>
            <person name="Baseggio L."/>
            <person name="Silayeva O."/>
            <person name="Buller N."/>
            <person name="Landos M."/>
            <person name="Engelstaedter J."/>
            <person name="Barnes A.C."/>
        </authorList>
    </citation>
    <scope>NUCLEOTIDE SEQUENCE [LARGE SCALE GENOMIC DNA]</scope>
    <source>
        <strain evidence="6 8">AS-16-0540-1</strain>
    </source>
</reference>
<feature type="domain" description="PucR C-terminal helix-turn-helix" evidence="3">
    <location>
        <begin position="325"/>
        <end position="381"/>
    </location>
</feature>
<dbReference type="InterPro" id="IPR041522">
    <property type="entry name" value="CdaR_GGDEF"/>
</dbReference>
<dbReference type="PANTHER" id="PTHR33744">
    <property type="entry name" value="CARBOHYDRATE DIACID REGULATOR"/>
    <property type="match status" value="1"/>
</dbReference>
<evidence type="ECO:0000259" key="4">
    <source>
        <dbReference type="Pfam" id="PF17853"/>
    </source>
</evidence>
<organism evidence="5 7">
    <name type="scientific">Photobacterium damsela subsp. piscicida</name>
    <name type="common">Pasteurella piscicida</name>
    <dbReference type="NCBI Taxonomy" id="38294"/>
    <lineage>
        <taxon>Bacteria</taxon>
        <taxon>Pseudomonadati</taxon>
        <taxon>Pseudomonadota</taxon>
        <taxon>Gammaproteobacteria</taxon>
        <taxon>Vibrionales</taxon>
        <taxon>Vibrionaceae</taxon>
        <taxon>Photobacterium</taxon>
    </lineage>
</organism>
<accession>A0A1V1V6B8</accession>
<dbReference type="PANTHER" id="PTHR33744:SF15">
    <property type="entry name" value="CARBOHYDRATE DIACID REGULATOR"/>
    <property type="match status" value="1"/>
</dbReference>
<evidence type="ECO:0000313" key="6">
    <source>
        <dbReference type="EMBL" id="QOD56892.1"/>
    </source>
</evidence>
<dbReference type="EMBL" id="AP018045">
    <property type="protein sequence ID" value="BAX54194.1"/>
    <property type="molecule type" value="Genomic_DNA"/>
</dbReference>
<evidence type="ECO:0000259" key="3">
    <source>
        <dbReference type="Pfam" id="PF13556"/>
    </source>
</evidence>
<dbReference type="Proteomes" id="UP000218676">
    <property type="component" value="Chromosome 1"/>
</dbReference>
<evidence type="ECO:0000313" key="5">
    <source>
        <dbReference type="EMBL" id="BAX54194.1"/>
    </source>
</evidence>
<dbReference type="Proteomes" id="UP000516656">
    <property type="component" value="Chromosome 1"/>
</dbReference>
<feature type="domain" description="CdaR GGDEF-like" evidence="4">
    <location>
        <begin position="143"/>
        <end position="273"/>
    </location>
</feature>
<protein>
    <submittedName>
        <fullName evidence="5">Carbohydrate diacid regulator</fullName>
    </submittedName>
    <submittedName>
        <fullName evidence="6">Helix-turn-helix domain-containing protein</fullName>
    </submittedName>
</protein>
<evidence type="ECO:0000313" key="8">
    <source>
        <dbReference type="Proteomes" id="UP000516656"/>
    </source>
</evidence>